<keyword evidence="2" id="KW-1185">Reference proteome</keyword>
<accession>A0A1R3HSA5</accession>
<protein>
    <submittedName>
        <fullName evidence="1">Uncharacterized protein</fullName>
    </submittedName>
</protein>
<name>A0A1R3HSA5_9ROSI</name>
<gene>
    <name evidence="1" type="ORF">COLO4_27191</name>
</gene>
<dbReference type="AlphaFoldDB" id="A0A1R3HSA5"/>
<reference evidence="2" key="1">
    <citation type="submission" date="2013-09" db="EMBL/GenBank/DDBJ databases">
        <title>Corchorus olitorius genome sequencing.</title>
        <authorList>
            <person name="Alam M."/>
            <person name="Haque M.S."/>
            <person name="Islam M.S."/>
            <person name="Emdad E.M."/>
            <person name="Islam M.M."/>
            <person name="Ahmed B."/>
            <person name="Halim A."/>
            <person name="Hossen Q.M.M."/>
            <person name="Hossain M.Z."/>
            <person name="Ahmed R."/>
            <person name="Khan M.M."/>
            <person name="Islam R."/>
            <person name="Rashid M.M."/>
            <person name="Khan S.A."/>
            <person name="Rahman M.S."/>
            <person name="Alam M."/>
            <person name="Yahiya A.S."/>
            <person name="Khan M.S."/>
            <person name="Azam M.S."/>
            <person name="Haque T."/>
            <person name="Lashkar M.Z.H."/>
            <person name="Akhand A.I."/>
            <person name="Morshed G."/>
            <person name="Roy S."/>
            <person name="Uddin K.S."/>
            <person name="Rabeya T."/>
            <person name="Hossain A.S."/>
            <person name="Chowdhury A."/>
            <person name="Snigdha A.R."/>
            <person name="Mortoza M.S."/>
            <person name="Matin S.A."/>
            <person name="Hoque S.M.E."/>
            <person name="Islam M.K."/>
            <person name="Roy D.K."/>
            <person name="Haider R."/>
            <person name="Moosa M.M."/>
            <person name="Elias S.M."/>
            <person name="Hasan A.M."/>
            <person name="Jahan S."/>
            <person name="Shafiuddin M."/>
            <person name="Mahmood N."/>
            <person name="Shommy N.S."/>
        </authorList>
    </citation>
    <scope>NUCLEOTIDE SEQUENCE [LARGE SCALE GENOMIC DNA]</scope>
    <source>
        <strain evidence="2">cv. O-4</strain>
    </source>
</reference>
<evidence type="ECO:0000313" key="1">
    <source>
        <dbReference type="EMBL" id="OMO73267.1"/>
    </source>
</evidence>
<evidence type="ECO:0000313" key="2">
    <source>
        <dbReference type="Proteomes" id="UP000187203"/>
    </source>
</evidence>
<dbReference type="EMBL" id="AWUE01019487">
    <property type="protein sequence ID" value="OMO73267.1"/>
    <property type="molecule type" value="Genomic_DNA"/>
</dbReference>
<dbReference type="Proteomes" id="UP000187203">
    <property type="component" value="Unassembled WGS sequence"/>
</dbReference>
<comment type="caution">
    <text evidence="1">The sequence shown here is derived from an EMBL/GenBank/DDBJ whole genome shotgun (WGS) entry which is preliminary data.</text>
</comment>
<organism evidence="1 2">
    <name type="scientific">Corchorus olitorius</name>
    <dbReference type="NCBI Taxonomy" id="93759"/>
    <lineage>
        <taxon>Eukaryota</taxon>
        <taxon>Viridiplantae</taxon>
        <taxon>Streptophyta</taxon>
        <taxon>Embryophyta</taxon>
        <taxon>Tracheophyta</taxon>
        <taxon>Spermatophyta</taxon>
        <taxon>Magnoliopsida</taxon>
        <taxon>eudicotyledons</taxon>
        <taxon>Gunneridae</taxon>
        <taxon>Pentapetalae</taxon>
        <taxon>rosids</taxon>
        <taxon>malvids</taxon>
        <taxon>Malvales</taxon>
        <taxon>Malvaceae</taxon>
        <taxon>Grewioideae</taxon>
        <taxon>Apeibeae</taxon>
        <taxon>Corchorus</taxon>
    </lineage>
</organism>
<proteinExistence type="predicted"/>
<sequence length="40" mass="4407">MDGAIEKMDNAIDGAIEKMDGAIDVTEDKVCQKLFFSLML</sequence>